<protein>
    <recommendedName>
        <fullName evidence="3">GTP-binding protein Era</fullName>
    </recommendedName>
</protein>
<dbReference type="EMBL" id="CYTW01000001">
    <property type="protein sequence ID" value="CUJ82991.1"/>
    <property type="molecule type" value="Genomic_DNA"/>
</dbReference>
<dbReference type="Gene3D" id="3.40.1530.20">
    <property type="entry name" value="Protein of unknown function (DUF1491)"/>
    <property type="match status" value="1"/>
</dbReference>
<evidence type="ECO:0000313" key="2">
    <source>
        <dbReference type="Proteomes" id="UP000051870"/>
    </source>
</evidence>
<name>A0A0P1ICP3_9RHOB</name>
<evidence type="ECO:0000313" key="1">
    <source>
        <dbReference type="EMBL" id="CUJ82991.1"/>
    </source>
</evidence>
<dbReference type="Pfam" id="PF07372">
    <property type="entry name" value="DUF1491"/>
    <property type="match status" value="1"/>
</dbReference>
<reference evidence="2" key="1">
    <citation type="submission" date="2015-09" db="EMBL/GenBank/DDBJ databases">
        <authorList>
            <person name="Rodrigo-Torres Lidia"/>
            <person name="Arahal R.David."/>
        </authorList>
    </citation>
    <scope>NUCLEOTIDE SEQUENCE [LARGE SCALE GENOMIC DNA]</scope>
    <source>
        <strain evidence="2">CECT 7735</strain>
    </source>
</reference>
<accession>A0A0P1ICP3</accession>
<dbReference type="InterPro" id="IPR009964">
    <property type="entry name" value="DUF1491"/>
</dbReference>
<dbReference type="GeneID" id="83879314"/>
<dbReference type="STRING" id="1715693.PH7735_00215"/>
<gene>
    <name evidence="1" type="ORF">PH7735_00215</name>
</gene>
<proteinExistence type="predicted"/>
<organism evidence="1 2">
    <name type="scientific">Shimia thalassica</name>
    <dbReference type="NCBI Taxonomy" id="1715693"/>
    <lineage>
        <taxon>Bacteria</taxon>
        <taxon>Pseudomonadati</taxon>
        <taxon>Pseudomonadota</taxon>
        <taxon>Alphaproteobacteria</taxon>
        <taxon>Rhodobacterales</taxon>
        <taxon>Roseobacteraceae</taxon>
    </lineage>
</organism>
<dbReference type="RefSeq" id="WP_058309490.1">
    <property type="nucleotide sequence ID" value="NZ_CYTW01000001.1"/>
</dbReference>
<dbReference type="Proteomes" id="UP000051870">
    <property type="component" value="Unassembled WGS sequence"/>
</dbReference>
<evidence type="ECO:0008006" key="3">
    <source>
        <dbReference type="Google" id="ProtNLM"/>
    </source>
</evidence>
<sequence length="110" mass="12355">MTRLTAKFWVQAYMARLEFSGIPAYVISHGDDTAGAVLIKLATLDGQAQAFQRSFDLMSGARKWVVLSEGAEADVDAALRRQQEFDPDIWVIEVEDRQGRHLLDEPDLCD</sequence>
<dbReference type="AlphaFoldDB" id="A0A0P1ICP3"/>
<keyword evidence="2" id="KW-1185">Reference proteome</keyword>